<accession>A0A1B8Y9H6</accession>
<organism evidence="2">
    <name type="scientific">Xenopus tropicalis</name>
    <name type="common">Western clawed frog</name>
    <name type="synonym">Silurana tropicalis</name>
    <dbReference type="NCBI Taxonomy" id="8364"/>
    <lineage>
        <taxon>Eukaryota</taxon>
        <taxon>Metazoa</taxon>
        <taxon>Chordata</taxon>
        <taxon>Craniata</taxon>
        <taxon>Vertebrata</taxon>
        <taxon>Euteleostomi</taxon>
        <taxon>Amphibia</taxon>
        <taxon>Batrachia</taxon>
        <taxon>Anura</taxon>
        <taxon>Pipoidea</taxon>
        <taxon>Pipidae</taxon>
        <taxon>Xenopodinae</taxon>
        <taxon>Xenopus</taxon>
        <taxon>Silurana</taxon>
    </lineage>
</organism>
<name>A0A1B8Y9H6_XENTR</name>
<reference evidence="2" key="1">
    <citation type="submission" date="2009-11" db="EMBL/GenBank/DDBJ databases">
        <authorList>
            <consortium name="US DOE Joint Genome Institute (JGI-PGF)"/>
            <person name="Ottilar R."/>
            <person name="Schmutz J."/>
            <person name="Salamov A."/>
            <person name="Cheng J.F."/>
            <person name="Lucas S."/>
            <person name="Pitluck S."/>
            <person name="Gundlach H."/>
            <person name="Guo Y."/>
            <person name="Haberer G."/>
            <person name="Nasrallah J."/>
            <person name="Mayer K.F.X."/>
            <person name="van de Peer Y."/>
            <person name="Weigel D."/>
            <person name="Grigoriev I.V."/>
        </authorList>
    </citation>
    <scope>NUCLEOTIDE SEQUENCE</scope>
    <source>
        <strain evidence="2">Nigerian</strain>
    </source>
</reference>
<dbReference type="EMBL" id="KV460375">
    <property type="protein sequence ID" value="OCA19596.1"/>
    <property type="molecule type" value="Genomic_DNA"/>
</dbReference>
<evidence type="ECO:0000256" key="1">
    <source>
        <dbReference type="SAM" id="MobiDB-lite"/>
    </source>
</evidence>
<reference evidence="2" key="3">
    <citation type="submission" date="2016-05" db="EMBL/GenBank/DDBJ databases">
        <title>WGS assembly of Xenopus tropicalis.</title>
        <authorList>
            <person name="Sessions A."/>
            <person name="Jenkins J."/>
            <person name="Mitros T."/>
            <person name="Lyons J.T."/>
            <person name="Dichmann D.S."/>
            <person name="Robert J."/>
            <person name="Harland R.M."/>
            <person name="Rokhsar D.S."/>
        </authorList>
    </citation>
    <scope>NUCLEOTIDE SEQUENCE</scope>
    <source>
        <strain evidence="2">Nigerian</strain>
    </source>
</reference>
<sequence length="212" mass="23914">MGINSIQAPPPPPSVSDRSLPWGGRRLADIPTSEHGCFPTVSSLLPDGARGIRGCHQEPSCEPDRLPYIYIPRAPLLYWFLSGQNRPWHSQYTFPPSMAFYSQPLWHLPEPTDRPGVFGSHPQFSFWVSLLRVKLYDYQAMCKHPYHYHSGARNLLNPLVALMSAAQWFIGNLVLFFLEFSLCPFWASDNTVQGRFHLECSVGSESPAQSAP</sequence>
<reference evidence="2" key="2">
    <citation type="journal article" date="2010" name="Science">
        <title>The genome of the Western clawed frog Xenopus tropicalis.</title>
        <authorList>
            <person name="Hellsten U."/>
            <person name="Harland R.M."/>
            <person name="Gilchrist M.J."/>
            <person name="Hendrix D."/>
            <person name="Jurka J."/>
            <person name="Kapitonov V."/>
            <person name="Ovcharenko I."/>
            <person name="Putnam N.H."/>
            <person name="Shu S."/>
            <person name="Taher L."/>
            <person name="Blitz I.L."/>
            <person name="Blumberg B."/>
            <person name="Dichmann D.S."/>
            <person name="Dubchak I."/>
            <person name="Amaya E."/>
            <person name="Detter J.C."/>
            <person name="Fletcher R."/>
            <person name="Gerhard D.S."/>
            <person name="Goodstein D."/>
            <person name="Graves T."/>
            <person name="Grigoriev I.V."/>
            <person name="Grimwood J."/>
            <person name="Kawashima T."/>
            <person name="Lindquist E."/>
            <person name="Lucas S.M."/>
            <person name="Mead P.E."/>
            <person name="Mitros T."/>
            <person name="Ogino H."/>
            <person name="Ohta Y."/>
            <person name="Poliakov A.V."/>
            <person name="Pollet N."/>
            <person name="Robert J."/>
            <person name="Salamov A."/>
            <person name="Sater A.K."/>
            <person name="Schmutz J."/>
            <person name="Terry A."/>
            <person name="Vize P.D."/>
            <person name="Warren W.C."/>
            <person name="Wells D."/>
            <person name="Wills A."/>
            <person name="Wilson R.K."/>
            <person name="Zimmerman L.B."/>
            <person name="Zorn A.M."/>
            <person name="Grainger R."/>
            <person name="Grammer T."/>
            <person name="Khokha M.K."/>
            <person name="Richardson P.M."/>
            <person name="Rokhsar D.S."/>
        </authorList>
    </citation>
    <scope>NUCLEOTIDE SEQUENCE [LARGE SCALE GENOMIC DNA]</scope>
    <source>
        <strain evidence="2">Nigerian</strain>
    </source>
</reference>
<protein>
    <submittedName>
        <fullName evidence="2">Uncharacterized protein</fullName>
    </submittedName>
</protein>
<evidence type="ECO:0000313" key="2">
    <source>
        <dbReference type="EMBL" id="OCA19596.1"/>
    </source>
</evidence>
<dbReference type="AlphaFoldDB" id="A0A1B8Y9H6"/>
<proteinExistence type="predicted"/>
<feature type="region of interest" description="Disordered" evidence="1">
    <location>
        <begin position="1"/>
        <end position="23"/>
    </location>
</feature>
<gene>
    <name evidence="2" type="ORF">XENTR_v90028667mg</name>
</gene>